<keyword evidence="7" id="KW-1133">Transmembrane helix</keyword>
<gene>
    <name evidence="9" type="ORF">FOXB_09067</name>
</gene>
<name>F9FRN6_FUSOF</name>
<dbReference type="PROSITE" id="PS50048">
    <property type="entry name" value="ZN2_CY6_FUNGAL_2"/>
    <property type="match status" value="1"/>
</dbReference>
<protein>
    <recommendedName>
        <fullName evidence="8">Zn(2)-C6 fungal-type domain-containing protein</fullName>
    </recommendedName>
</protein>
<dbReference type="InterPro" id="IPR023827">
    <property type="entry name" value="Peptidase_S8_Asp-AS"/>
</dbReference>
<comment type="caution">
    <text evidence="9">The sequence shown here is derived from an EMBL/GenBank/DDBJ whole genome shotgun (WGS) entry which is preliminary data.</text>
</comment>
<evidence type="ECO:0000313" key="9">
    <source>
        <dbReference type="EMBL" id="EGU80418.1"/>
    </source>
</evidence>
<dbReference type="InterPro" id="IPR015500">
    <property type="entry name" value="Peptidase_S8_subtilisin-rel"/>
</dbReference>
<feature type="active site" description="Charge relay system" evidence="5">
    <location>
        <position position="261"/>
    </location>
</feature>
<evidence type="ECO:0000256" key="7">
    <source>
        <dbReference type="SAM" id="Phobius"/>
    </source>
</evidence>
<proteinExistence type="inferred from homology"/>
<dbReference type="EMBL" id="AFQF01002526">
    <property type="protein sequence ID" value="EGU80418.1"/>
    <property type="molecule type" value="Genomic_DNA"/>
</dbReference>
<dbReference type="InterPro" id="IPR036864">
    <property type="entry name" value="Zn2-C6_fun-type_DNA-bd_sf"/>
</dbReference>
<dbReference type="GO" id="GO:0006508">
    <property type="term" value="P:proteolysis"/>
    <property type="evidence" value="ECO:0007669"/>
    <property type="project" value="UniProtKB-KW"/>
</dbReference>
<dbReference type="InterPro" id="IPR036852">
    <property type="entry name" value="Peptidase_S8/S53_dom_sf"/>
</dbReference>
<keyword evidence="3 5" id="KW-0720">Serine protease</keyword>
<feature type="active site" description="Charge relay system" evidence="5">
    <location>
        <position position="118"/>
    </location>
</feature>
<dbReference type="CDD" id="cd00067">
    <property type="entry name" value="GAL4"/>
    <property type="match status" value="1"/>
</dbReference>
<dbReference type="CDD" id="cd04077">
    <property type="entry name" value="Peptidases_S8_PCSK9_ProteinaseK_like"/>
    <property type="match status" value="1"/>
</dbReference>
<dbReference type="InterPro" id="IPR001138">
    <property type="entry name" value="Zn2Cys6_DnaBD"/>
</dbReference>
<dbReference type="STRING" id="660025.F9FRN6"/>
<feature type="active site" description="Charge relay system" evidence="5">
    <location>
        <position position="86"/>
    </location>
</feature>
<keyword evidence="2 5" id="KW-0378">Hydrolase</keyword>
<comment type="similarity">
    <text evidence="5">Belongs to the peptidase S8 family.</text>
</comment>
<feature type="region of interest" description="Disordered" evidence="6">
    <location>
        <begin position="401"/>
        <end position="434"/>
    </location>
</feature>
<dbReference type="PROSITE" id="PS00137">
    <property type="entry name" value="SUBTILASE_HIS"/>
    <property type="match status" value="1"/>
</dbReference>
<dbReference type="Pfam" id="PF00172">
    <property type="entry name" value="Zn_clus"/>
    <property type="match status" value="1"/>
</dbReference>
<feature type="transmembrane region" description="Helical" evidence="7">
    <location>
        <begin position="917"/>
        <end position="940"/>
    </location>
</feature>
<evidence type="ECO:0000256" key="5">
    <source>
        <dbReference type="PROSITE-ProRule" id="PRU01240"/>
    </source>
</evidence>
<keyword evidence="1 5" id="KW-0645">Protease</keyword>
<dbReference type="Gene3D" id="4.10.240.10">
    <property type="entry name" value="Zn(2)-C6 fungal-type DNA-binding domain"/>
    <property type="match status" value="1"/>
</dbReference>
<dbReference type="GO" id="GO:0004252">
    <property type="term" value="F:serine-type endopeptidase activity"/>
    <property type="evidence" value="ECO:0007669"/>
    <property type="project" value="UniProtKB-UniRule"/>
</dbReference>
<feature type="domain" description="Zn(2)-C6 fungal-type" evidence="8">
    <location>
        <begin position="340"/>
        <end position="370"/>
    </location>
</feature>
<keyword evidence="7" id="KW-0472">Membrane</keyword>
<evidence type="ECO:0000256" key="3">
    <source>
        <dbReference type="ARBA" id="ARBA00022825"/>
    </source>
</evidence>
<dbReference type="PROSITE" id="PS00463">
    <property type="entry name" value="ZN2_CY6_FUNGAL_1"/>
    <property type="match status" value="1"/>
</dbReference>
<dbReference type="CDD" id="cd12148">
    <property type="entry name" value="fungal_TF_MHR"/>
    <property type="match status" value="1"/>
</dbReference>
<dbReference type="InterPro" id="IPR034193">
    <property type="entry name" value="PCSK9_ProteinaseK-like"/>
</dbReference>
<organism evidence="9">
    <name type="scientific">Fusarium oxysporum (strain Fo5176)</name>
    <name type="common">Fusarium vascular wilt</name>
    <dbReference type="NCBI Taxonomy" id="660025"/>
    <lineage>
        <taxon>Eukaryota</taxon>
        <taxon>Fungi</taxon>
        <taxon>Dikarya</taxon>
        <taxon>Ascomycota</taxon>
        <taxon>Pezizomycotina</taxon>
        <taxon>Sordariomycetes</taxon>
        <taxon>Hypocreomycetidae</taxon>
        <taxon>Hypocreales</taxon>
        <taxon>Nectriaceae</taxon>
        <taxon>Fusarium</taxon>
        <taxon>Fusarium oxysporum species complex</taxon>
    </lineage>
</organism>
<dbReference type="PROSITE" id="PS51892">
    <property type="entry name" value="SUBTILASE"/>
    <property type="match status" value="1"/>
</dbReference>
<dbReference type="InterPro" id="IPR053181">
    <property type="entry name" value="EcdB-like_regulator"/>
</dbReference>
<dbReference type="GO" id="GO:0000981">
    <property type="term" value="F:DNA-binding transcription factor activity, RNA polymerase II-specific"/>
    <property type="evidence" value="ECO:0007669"/>
    <property type="project" value="InterPro"/>
</dbReference>
<dbReference type="SUPFAM" id="SSF52743">
    <property type="entry name" value="Subtilisin-like"/>
    <property type="match status" value="1"/>
</dbReference>
<sequence>MTGKHGIPALPLRCLRVSRKILGPRRRPDTSEAIAHRPEVTRRSKLQLNAPWNLARISQGHARNDGLRRYRYDATAGSGTYVYLVDSGINFSHAEFSGRAFRGANFVLGSPDDDELGHGTHIAGIIGGKTYGVAKSCTMISVKVGVNWATKDAIAKGIADRSVINVSAGGLYNASVNVTVKNATDARITVVVAAGNHAAFAGAFSPASADTAITVAASGPDDCRAPFSNYGPCVDMFAPGAHIASAWNYVDNGMKYESGTSAAAAHVTGLTAYFISSENLRGFKAVRERILGASLNGVITDTRYSSNRLAYNDNHTIAAALDLVHNLVTSSPNTPRVIQACVNCRMRKTRCDAAQPRCGLCASQNVDCVYRDAKQPKIDYNTQVLLERMQLLEDRILLSTSSSQAQRAPPEASPMSHHDPQPDNLHDSTTESREPVFEVQIPLSHTANANHVFSWSLVQTLLSENSTDQQELPSYADATEVFFQEQQSSKHPSTTSQPLSSWKLYDSSYFSSSRDDSIARLHDLIHLYFTKVNIFFPLLSKSNILNIFEMVTAREVYGNDETATVDMPQYGLLLVVLCLALLSSSGQSDICIEKNRRYSQPFSNSSNIPEDQLRSELWCKTRLILGYVSTDMSLEAAQANMLASIYMGASGAVAEAFHWAHATAVKCESMARLQAKNESISDGFRRLYWISFIYECDFISEISIVSPSGIARYEDKIPYPAFTAENHPISPSVPESSEANSIRSQEELVAFQITTNSAIRRFLNTVNSVVYDDKEQFRTRRSNYASWLLRISEDLWSHHSAIYRNLPEFLLSNPSQDVPMTGADTSSPASLQSPTARIQGIPVGNNSWNILRLKGRYYAGQYIIHRPFIEFIVLNIDNFESHPCKDAVLKRSKSCLDGCTGFIKVFDVQTVNSLTCLFPTGMVTFTMTIILMVATIFPIFKDLLPDDVEDVILGGKRNLARFSQSVAEFSWHIEILERLDVARRNRIVRHEE</sequence>
<dbReference type="PRINTS" id="PR00723">
    <property type="entry name" value="SUBTILISIN"/>
</dbReference>
<accession>F9FRN6</accession>
<dbReference type="PROSITE" id="PS00136">
    <property type="entry name" value="SUBTILASE_ASP"/>
    <property type="match status" value="1"/>
</dbReference>
<dbReference type="PANTHER" id="PTHR47785">
    <property type="entry name" value="ZN(II)2CYS6 TRANSCRIPTION FACTOR (EUROFUNG)-RELATED-RELATED"/>
    <property type="match status" value="1"/>
</dbReference>
<dbReference type="SUPFAM" id="SSF57701">
    <property type="entry name" value="Zn2/Cys6 DNA-binding domain"/>
    <property type="match status" value="1"/>
</dbReference>
<dbReference type="InterPro" id="IPR022398">
    <property type="entry name" value="Peptidase_S8_His-AS"/>
</dbReference>
<evidence type="ECO:0000256" key="4">
    <source>
        <dbReference type="ARBA" id="ARBA00023242"/>
    </source>
</evidence>
<dbReference type="OrthoDB" id="10261408at2759"/>
<feature type="compositionally biased region" description="Basic and acidic residues" evidence="6">
    <location>
        <begin position="416"/>
        <end position="434"/>
    </location>
</feature>
<dbReference type="PANTHER" id="PTHR47785:SF4">
    <property type="entry name" value="ZN(II)2CYS6 TRANSCRIPTION FACTOR (EUROFUNG)"/>
    <property type="match status" value="1"/>
</dbReference>
<evidence type="ECO:0000256" key="6">
    <source>
        <dbReference type="SAM" id="MobiDB-lite"/>
    </source>
</evidence>
<dbReference type="PaxDb" id="5507-FOXG_02695P0"/>
<evidence type="ECO:0000256" key="1">
    <source>
        <dbReference type="ARBA" id="ARBA00022670"/>
    </source>
</evidence>
<reference evidence="9" key="1">
    <citation type="journal article" date="2012" name="Mol. Plant Microbe Interact.">
        <title>A highly conserved effector in Fusarium oxysporum is required for full virulence on Arabidopsis.</title>
        <authorList>
            <person name="Thatcher L.F."/>
            <person name="Gardiner D.M."/>
            <person name="Kazan K."/>
            <person name="Manners J."/>
        </authorList>
    </citation>
    <scope>NUCLEOTIDE SEQUENCE [LARGE SCALE GENOMIC DNA]</scope>
    <source>
        <strain evidence="9">Fo5176</strain>
    </source>
</reference>
<keyword evidence="7" id="KW-0812">Transmembrane</keyword>
<dbReference type="AlphaFoldDB" id="F9FRN6"/>
<dbReference type="InterPro" id="IPR000209">
    <property type="entry name" value="Peptidase_S8/S53_dom"/>
</dbReference>
<evidence type="ECO:0000256" key="2">
    <source>
        <dbReference type="ARBA" id="ARBA00022801"/>
    </source>
</evidence>
<dbReference type="Gene3D" id="3.40.50.200">
    <property type="entry name" value="Peptidase S8/S53 domain"/>
    <property type="match status" value="1"/>
</dbReference>
<keyword evidence="4" id="KW-0539">Nucleus</keyword>
<dbReference type="Pfam" id="PF00082">
    <property type="entry name" value="Peptidase_S8"/>
    <property type="match status" value="1"/>
</dbReference>
<evidence type="ECO:0000259" key="8">
    <source>
        <dbReference type="PROSITE" id="PS50048"/>
    </source>
</evidence>
<dbReference type="GO" id="GO:0008270">
    <property type="term" value="F:zinc ion binding"/>
    <property type="evidence" value="ECO:0007669"/>
    <property type="project" value="InterPro"/>
</dbReference>
<dbReference type="SMART" id="SM00066">
    <property type="entry name" value="GAL4"/>
    <property type="match status" value="1"/>
</dbReference>